<proteinExistence type="predicted"/>
<keyword evidence="3 6" id="KW-1133">Transmembrane helix</keyword>
<evidence type="ECO:0000259" key="7">
    <source>
        <dbReference type="Pfam" id="PF00324"/>
    </source>
</evidence>
<dbReference type="Gene3D" id="1.20.1740.10">
    <property type="entry name" value="Amino acid/polyamine transporter I"/>
    <property type="match status" value="2"/>
</dbReference>
<dbReference type="GeneID" id="110979005"/>
<evidence type="ECO:0000313" key="11">
    <source>
        <dbReference type="RefSeq" id="XP_022090139.1"/>
    </source>
</evidence>
<dbReference type="CTD" id="57709"/>
<feature type="transmembrane region" description="Helical" evidence="6">
    <location>
        <begin position="596"/>
        <end position="619"/>
    </location>
</feature>
<evidence type="ECO:0000256" key="6">
    <source>
        <dbReference type="SAM" id="Phobius"/>
    </source>
</evidence>
<keyword evidence="2 6" id="KW-0812">Transmembrane</keyword>
<dbReference type="GO" id="GO:0015171">
    <property type="term" value="F:amino acid transmembrane transporter activity"/>
    <property type="evidence" value="ECO:0007669"/>
    <property type="project" value="TreeGrafter"/>
</dbReference>
<protein>
    <submittedName>
        <fullName evidence="10 11">Probable cationic amino acid transporter</fullName>
    </submittedName>
</protein>
<dbReference type="RefSeq" id="XP_022090138.1">
    <property type="nucleotide sequence ID" value="XM_022234446.1"/>
</dbReference>
<feature type="transmembrane region" description="Helical" evidence="6">
    <location>
        <begin position="318"/>
        <end position="339"/>
    </location>
</feature>
<keyword evidence="9" id="KW-1185">Reference proteome</keyword>
<dbReference type="OrthoDB" id="3900342at2759"/>
<evidence type="ECO:0000313" key="10">
    <source>
        <dbReference type="RefSeq" id="XP_022090138.1"/>
    </source>
</evidence>
<feature type="transmembrane region" description="Helical" evidence="6">
    <location>
        <begin position="203"/>
        <end position="221"/>
    </location>
</feature>
<evidence type="ECO:0000256" key="1">
    <source>
        <dbReference type="ARBA" id="ARBA00004141"/>
    </source>
</evidence>
<feature type="transmembrane region" description="Helical" evidence="6">
    <location>
        <begin position="72"/>
        <end position="95"/>
    </location>
</feature>
<dbReference type="Pfam" id="PF13906">
    <property type="entry name" value="AA_permease_C"/>
    <property type="match status" value="1"/>
</dbReference>
<feature type="region of interest" description="Disordered" evidence="5">
    <location>
        <begin position="679"/>
        <end position="707"/>
    </location>
</feature>
<name>A0A8B7YA62_ACAPL</name>
<feature type="transmembrane region" description="Helical" evidence="6">
    <location>
        <begin position="45"/>
        <end position="66"/>
    </location>
</feature>
<evidence type="ECO:0000256" key="2">
    <source>
        <dbReference type="ARBA" id="ARBA00022692"/>
    </source>
</evidence>
<feature type="transmembrane region" description="Helical" evidence="6">
    <location>
        <begin position="107"/>
        <end position="127"/>
    </location>
</feature>
<feature type="domain" description="Amino acid permease/ SLC12A" evidence="7">
    <location>
        <begin position="45"/>
        <end position="428"/>
    </location>
</feature>
<feature type="transmembrane region" description="Helical" evidence="6">
    <location>
        <begin position="268"/>
        <end position="298"/>
    </location>
</feature>
<feature type="region of interest" description="Disordered" evidence="5">
    <location>
        <begin position="431"/>
        <end position="475"/>
    </location>
</feature>
<comment type="subcellular location">
    <subcellularLocation>
        <location evidence="1">Membrane</location>
        <topology evidence="1">Multi-pass membrane protein</topology>
    </subcellularLocation>
</comment>
<feature type="transmembrane region" description="Helical" evidence="6">
    <location>
        <begin position="565"/>
        <end position="584"/>
    </location>
</feature>
<dbReference type="FunFam" id="1.20.1740.10:FF:000010">
    <property type="entry name" value="probable cationic amino acid transporter"/>
    <property type="match status" value="1"/>
</dbReference>
<feature type="domain" description="Cationic amino acid transporter C-terminal" evidence="8">
    <location>
        <begin position="598"/>
        <end position="648"/>
    </location>
</feature>
<feature type="compositionally biased region" description="Acidic residues" evidence="5">
    <location>
        <begin position="434"/>
        <end position="452"/>
    </location>
</feature>
<feature type="transmembrane region" description="Helical" evidence="6">
    <location>
        <begin position="369"/>
        <end position="389"/>
    </location>
</feature>
<evidence type="ECO:0000313" key="9">
    <source>
        <dbReference type="Proteomes" id="UP000694845"/>
    </source>
</evidence>
<dbReference type="InterPro" id="IPR004841">
    <property type="entry name" value="AA-permease/SLC12A_dom"/>
</dbReference>
<dbReference type="InterPro" id="IPR029485">
    <property type="entry name" value="CAT_C"/>
</dbReference>
<dbReference type="Pfam" id="PF00324">
    <property type="entry name" value="AA_permease"/>
    <property type="match status" value="1"/>
</dbReference>
<feature type="transmembrane region" description="Helical" evidence="6">
    <location>
        <begin position="233"/>
        <end position="256"/>
    </location>
</feature>
<dbReference type="RefSeq" id="XP_022090139.1">
    <property type="nucleotide sequence ID" value="XM_022234447.1"/>
</dbReference>
<feature type="transmembrane region" description="Helical" evidence="6">
    <location>
        <begin position="174"/>
        <end position="191"/>
    </location>
</feature>
<accession>A0A8B7YA62</accession>
<dbReference type="AlphaFoldDB" id="A0A8B7YA62"/>
<dbReference type="PANTHER" id="PTHR43243">
    <property type="entry name" value="INNER MEMBRANE TRANSPORTER YGJI-RELATED"/>
    <property type="match status" value="1"/>
</dbReference>
<reference evidence="10 11" key="1">
    <citation type="submission" date="2025-04" db="UniProtKB">
        <authorList>
            <consortium name="RefSeq"/>
        </authorList>
    </citation>
    <scope>IDENTIFICATION</scope>
</reference>
<evidence type="ECO:0000259" key="8">
    <source>
        <dbReference type="Pfam" id="PF13906"/>
    </source>
</evidence>
<feature type="transmembrane region" description="Helical" evidence="6">
    <location>
        <begin position="625"/>
        <end position="646"/>
    </location>
</feature>
<dbReference type="Proteomes" id="UP000694845">
    <property type="component" value="Unplaced"/>
</dbReference>
<evidence type="ECO:0000256" key="5">
    <source>
        <dbReference type="SAM" id="MobiDB-lite"/>
    </source>
</evidence>
<organism evidence="9 11">
    <name type="scientific">Acanthaster planci</name>
    <name type="common">Crown-of-thorns starfish</name>
    <dbReference type="NCBI Taxonomy" id="133434"/>
    <lineage>
        <taxon>Eukaryota</taxon>
        <taxon>Metazoa</taxon>
        <taxon>Echinodermata</taxon>
        <taxon>Eleutherozoa</taxon>
        <taxon>Asterozoa</taxon>
        <taxon>Asteroidea</taxon>
        <taxon>Valvatacea</taxon>
        <taxon>Valvatida</taxon>
        <taxon>Acanthasteridae</taxon>
        <taxon>Acanthaster</taxon>
    </lineage>
</organism>
<dbReference type="PANTHER" id="PTHR43243:SF17">
    <property type="entry name" value="CATIONIC AMINO ACID TRANSPORTER-RELATED"/>
    <property type="match status" value="1"/>
</dbReference>
<feature type="transmembrane region" description="Helical" evidence="6">
    <location>
        <begin position="395"/>
        <end position="415"/>
    </location>
</feature>
<dbReference type="GO" id="GO:0005886">
    <property type="term" value="C:plasma membrane"/>
    <property type="evidence" value="ECO:0007669"/>
    <property type="project" value="TreeGrafter"/>
</dbReference>
<evidence type="ECO:0000256" key="4">
    <source>
        <dbReference type="ARBA" id="ARBA00023136"/>
    </source>
</evidence>
<feature type="compositionally biased region" description="Basic and acidic residues" evidence="5">
    <location>
        <begin position="692"/>
        <end position="701"/>
    </location>
</feature>
<dbReference type="OMA" id="DQYGYQS"/>
<keyword evidence="4 6" id="KW-0472">Membrane</keyword>
<sequence>MGFRSAVDSVVRRLVRVKSLDISGMNIRRDSVPGKLSKCLSTLDLVSLGVGSCMGTGMYVVSGLVAREMAGPGVILSFIVAALASILSGVCYGEFGVRVPKTTGSAYMYSYVTVGEFTAFVIGWNLILEYLIGTAAGASALSSCLDSLFTNKISEFMMDHVGGFGIHTETYPDLVAMVIAIIMTLIVTAGVKKSVAFNNILNAINLAVWVFMIAGGLFFLNGNNWSENGFLPFGFSGVMTGAATCFYAFIGFDIIATTGEEARNPAKAIPTAILLSLLICLVGYVSVSFVLTLAVPYYDIGREAPLMDMFVQNHAEPGKYFVAVGSIAGLTVSLLGSLFPMPRVIYAMSTDGLLFRFLARVNKVTQTPAVATVIGGFLAAILALMVSLADLIEMMSIGTLLAYTLVSMCVLILRYQPHLDLERGMNEGLPYDTFENEDDEDDVTTEGSVEETLETKPTLEEAGPEQLLPKLPSLDPATRSYGAVDGDPEADSFRNYNKWQFYKSRAREFLYDRYQRLRVFLRLPDKSVLPTSATGSVVTMATIGLFFSLFILNAIIIYGRQFLSQWWLIIIFLVVLAGVFGLILKIVQQPQNPDKLPFMAPCVPLLPFCAIFVNVFLMLKLSPLTWVRFVIWMAAGLIIYFGYGIWNSSIEARHHDVSRRTTEGKEAIIMDAKGVEMPTETSMVPAHAKSVPKPEEDREPVADLESD</sequence>
<gene>
    <name evidence="10 11" type="primary">LOC110979005</name>
</gene>
<dbReference type="KEGG" id="aplc:110979005"/>
<feature type="transmembrane region" description="Helical" evidence="6">
    <location>
        <begin position="537"/>
        <end position="559"/>
    </location>
</feature>
<evidence type="ECO:0000256" key="3">
    <source>
        <dbReference type="ARBA" id="ARBA00022989"/>
    </source>
</evidence>